<comment type="caution">
    <text evidence="1">The sequence shown here is derived from an EMBL/GenBank/DDBJ whole genome shotgun (WGS) entry which is preliminary data.</text>
</comment>
<proteinExistence type="predicted"/>
<accession>A0ACB5SMX6</accession>
<dbReference type="Proteomes" id="UP001165186">
    <property type="component" value="Unassembled WGS sequence"/>
</dbReference>
<organism evidence="1 2">
    <name type="scientific">Neofusicoccum parvum</name>
    <dbReference type="NCBI Taxonomy" id="310453"/>
    <lineage>
        <taxon>Eukaryota</taxon>
        <taxon>Fungi</taxon>
        <taxon>Dikarya</taxon>
        <taxon>Ascomycota</taxon>
        <taxon>Pezizomycotina</taxon>
        <taxon>Dothideomycetes</taxon>
        <taxon>Dothideomycetes incertae sedis</taxon>
        <taxon>Botryosphaeriales</taxon>
        <taxon>Botryosphaeriaceae</taxon>
        <taxon>Neofusicoccum</taxon>
    </lineage>
</organism>
<dbReference type="EMBL" id="BSXG01000150">
    <property type="protein sequence ID" value="GME49092.1"/>
    <property type="molecule type" value="Genomic_DNA"/>
</dbReference>
<evidence type="ECO:0000313" key="1">
    <source>
        <dbReference type="EMBL" id="GME49092.1"/>
    </source>
</evidence>
<name>A0ACB5SMX6_9PEZI</name>
<protein>
    <submittedName>
        <fullName evidence="1">Peptidase M16</fullName>
    </submittedName>
</protein>
<sequence length="723" mass="77682">MVNDLEADVSEPEGWDDELDDDDEDLDEKLALAESNALPNGTTSRSPAEDEADGTSTPRAVGAAPATLNNDGAELNTTTTQTERIEEEDLAAGMAGVALTEDIGPPSDQEQSSDTGLNTPPDDDSLPESVASPSANVLPVPIVTPSPSSSSAATPFGESTILATPAPTNQRFASVRAEEKDPVELDQITTLPNGIRVATEALPGHFSGIGVYVDAGSRYETPELRGVSHIIDRLAFKSTSKRTSDQMLEMLESLGGNIQCASSRESLMYQSATFNSRVEDCVGLLAETIRDPLITQEEVEQQLDTAAYEIGEIWSKPELILPELVHMAAYKDNTLGNPLLCPQERLEEIDRNVVEAYRKMFFRPERMVVAFAGVNHQEAVKLSEQYFGDMKKEALLSQVGSEATLNTAAAPEGQSTIASTPSNVAYGASNPQESSKLLGKIPFFKNLSTSAQHSASHTDTPLTTSAFPEPNLDLPAHYTGGFLSLPHIPPPPNPALPRLSHINLAFETPGIGSEDIYALATLQTLLGGGGSFSAGGPGKGMYSRLYTNVLNQYGWVESCTAFNHSYSDSGLFGISASCEPRSIGSMLDVMCRELASLSAPTGFHALKEGEVQRAKNQLRSSLLMNLESRMVELEDLGRQVQVHGRKVGVTEMCAKIEKVTIKDLRRVAAEVFGGQIKNPGSGSGAPTVVLQEGLYDGEAPSQRRSFAWGEIQEKIARWQLGRR</sequence>
<gene>
    <name evidence="1" type="primary">g4398</name>
    <name evidence="1" type="ORF">NpPPO83_00004398</name>
</gene>
<reference evidence="1" key="1">
    <citation type="submission" date="2024-09" db="EMBL/GenBank/DDBJ databases">
        <title>Draft Genome Sequences of Neofusicoccum parvum.</title>
        <authorList>
            <person name="Ashida A."/>
            <person name="Camagna M."/>
            <person name="Tanaka A."/>
            <person name="Takemoto D."/>
        </authorList>
    </citation>
    <scope>NUCLEOTIDE SEQUENCE</scope>
    <source>
        <strain evidence="1">PPO83</strain>
    </source>
</reference>
<keyword evidence="2" id="KW-1185">Reference proteome</keyword>
<evidence type="ECO:0000313" key="2">
    <source>
        <dbReference type="Proteomes" id="UP001165186"/>
    </source>
</evidence>